<name>A0A1Y2J3L8_TRAC3</name>
<sequence length="170" mass="18749">MRVRERRDEIIEHAMYELGRYHIGQSAGGHGGGMQGERARRAGQTRATQPVDSPFQSPPKFKALPLWAFPRRLRRAGPLTAGGLSASHPAPDPGTRAAVRGRGPRPRPALPLPSSCLQRRRRACVRCNNSTEATKGVHQAFGSYVSATMATLSSPIRWLSEHYLYQTLNL</sequence>
<evidence type="ECO:0000313" key="2">
    <source>
        <dbReference type="EMBL" id="OSD07976.1"/>
    </source>
</evidence>
<evidence type="ECO:0000256" key="1">
    <source>
        <dbReference type="SAM" id="MobiDB-lite"/>
    </source>
</evidence>
<dbReference type="EMBL" id="KZ084087">
    <property type="protein sequence ID" value="OSD07976.1"/>
    <property type="molecule type" value="Genomic_DNA"/>
</dbReference>
<proteinExistence type="predicted"/>
<keyword evidence="3" id="KW-1185">Reference proteome</keyword>
<evidence type="ECO:0000313" key="3">
    <source>
        <dbReference type="Proteomes" id="UP000193067"/>
    </source>
</evidence>
<organism evidence="2 3">
    <name type="scientific">Trametes coccinea (strain BRFM310)</name>
    <name type="common">Pycnoporus coccineus</name>
    <dbReference type="NCBI Taxonomy" id="1353009"/>
    <lineage>
        <taxon>Eukaryota</taxon>
        <taxon>Fungi</taxon>
        <taxon>Dikarya</taxon>
        <taxon>Basidiomycota</taxon>
        <taxon>Agaricomycotina</taxon>
        <taxon>Agaricomycetes</taxon>
        <taxon>Polyporales</taxon>
        <taxon>Polyporaceae</taxon>
        <taxon>Trametes</taxon>
    </lineage>
</organism>
<gene>
    <name evidence="2" type="ORF">PYCCODRAFT_373400</name>
</gene>
<feature type="region of interest" description="Disordered" evidence="1">
    <location>
        <begin position="27"/>
        <end position="57"/>
    </location>
</feature>
<dbReference type="Proteomes" id="UP000193067">
    <property type="component" value="Unassembled WGS sequence"/>
</dbReference>
<accession>A0A1Y2J3L8</accession>
<reference evidence="2 3" key="1">
    <citation type="journal article" date="2015" name="Biotechnol. Biofuels">
        <title>Enhanced degradation of softwood versus hardwood by the white-rot fungus Pycnoporus coccineus.</title>
        <authorList>
            <person name="Couturier M."/>
            <person name="Navarro D."/>
            <person name="Chevret D."/>
            <person name="Henrissat B."/>
            <person name="Piumi F."/>
            <person name="Ruiz-Duenas F.J."/>
            <person name="Martinez A.T."/>
            <person name="Grigoriev I.V."/>
            <person name="Riley R."/>
            <person name="Lipzen A."/>
            <person name="Berrin J.G."/>
            <person name="Master E.R."/>
            <person name="Rosso M.N."/>
        </authorList>
    </citation>
    <scope>NUCLEOTIDE SEQUENCE [LARGE SCALE GENOMIC DNA]</scope>
    <source>
        <strain evidence="2 3">BRFM310</strain>
    </source>
</reference>
<dbReference type="AlphaFoldDB" id="A0A1Y2J3L8"/>
<feature type="region of interest" description="Disordered" evidence="1">
    <location>
        <begin position="78"/>
        <end position="112"/>
    </location>
</feature>
<protein>
    <submittedName>
        <fullName evidence="2">Uncharacterized protein</fullName>
    </submittedName>
</protein>